<evidence type="ECO:0000256" key="1">
    <source>
        <dbReference type="SAM" id="Phobius"/>
    </source>
</evidence>
<name>A0A1M5XIX8_9BRAD</name>
<evidence type="ECO:0008006" key="4">
    <source>
        <dbReference type="Google" id="ProtNLM"/>
    </source>
</evidence>
<dbReference type="OrthoDB" id="8241368at2"/>
<sequence length="147" mass="15239">MFQRMIDDFKDSTGTALRLTSLAAVAAVALFVTASFLCAAAFVYVLQNYGLIQACLTGAGIFLVVTLIAAGGYMVRKNRVKAHAKETAKSAVQTALADPMLVAAGIQLIRAIGIKKLIPILAVGGLALGLMASRNAAADQTDEAPAE</sequence>
<keyword evidence="1" id="KW-1133">Transmembrane helix</keyword>
<organism evidence="2 3">
    <name type="scientific">Bradyrhizobium erythrophlei</name>
    <dbReference type="NCBI Taxonomy" id="1437360"/>
    <lineage>
        <taxon>Bacteria</taxon>
        <taxon>Pseudomonadati</taxon>
        <taxon>Pseudomonadota</taxon>
        <taxon>Alphaproteobacteria</taxon>
        <taxon>Hyphomicrobiales</taxon>
        <taxon>Nitrobacteraceae</taxon>
        <taxon>Bradyrhizobium</taxon>
    </lineage>
</organism>
<dbReference type="EMBL" id="LT670817">
    <property type="protein sequence ID" value="SHH99787.1"/>
    <property type="molecule type" value="Genomic_DNA"/>
</dbReference>
<reference evidence="2 3" key="1">
    <citation type="submission" date="2016-11" db="EMBL/GenBank/DDBJ databases">
        <authorList>
            <person name="Jaros S."/>
            <person name="Januszkiewicz K."/>
            <person name="Wedrychowicz H."/>
        </authorList>
    </citation>
    <scope>NUCLEOTIDE SEQUENCE [LARGE SCALE GENOMIC DNA]</scope>
    <source>
        <strain evidence="2 3">GAS138</strain>
    </source>
</reference>
<keyword evidence="1" id="KW-0472">Membrane</keyword>
<evidence type="ECO:0000313" key="3">
    <source>
        <dbReference type="Proteomes" id="UP000189796"/>
    </source>
</evidence>
<dbReference type="AlphaFoldDB" id="A0A1M5XIX8"/>
<accession>A0A1M5XIX8</accession>
<dbReference type="Proteomes" id="UP000189796">
    <property type="component" value="Chromosome I"/>
</dbReference>
<dbReference type="RefSeq" id="WP_079605598.1">
    <property type="nucleotide sequence ID" value="NZ_LT670817.1"/>
</dbReference>
<feature type="transmembrane region" description="Helical" evidence="1">
    <location>
        <begin position="51"/>
        <end position="75"/>
    </location>
</feature>
<evidence type="ECO:0000313" key="2">
    <source>
        <dbReference type="EMBL" id="SHH99787.1"/>
    </source>
</evidence>
<proteinExistence type="predicted"/>
<gene>
    <name evidence="2" type="ORF">SAMN05443248_7383</name>
</gene>
<feature type="transmembrane region" description="Helical" evidence="1">
    <location>
        <begin position="21"/>
        <end position="45"/>
    </location>
</feature>
<protein>
    <recommendedName>
        <fullName evidence="4">Holin-X, holin superfamily III</fullName>
    </recommendedName>
</protein>
<keyword evidence="1" id="KW-0812">Transmembrane</keyword>